<evidence type="ECO:0000313" key="2">
    <source>
        <dbReference type="EMBL" id="OMJ82244.1"/>
    </source>
</evidence>
<keyword evidence="1" id="KW-0175">Coiled coil</keyword>
<dbReference type="Proteomes" id="UP000187209">
    <property type="component" value="Unassembled WGS sequence"/>
</dbReference>
<name>A0A1R2BZP6_9CILI</name>
<reference evidence="2 3" key="1">
    <citation type="submission" date="2016-11" db="EMBL/GenBank/DDBJ databases">
        <title>The macronuclear genome of Stentor coeruleus: a giant cell with tiny introns.</title>
        <authorList>
            <person name="Slabodnick M."/>
            <person name="Ruby J.G."/>
            <person name="Reiff S.B."/>
            <person name="Swart E.C."/>
            <person name="Gosai S."/>
            <person name="Prabakaran S."/>
            <person name="Witkowska E."/>
            <person name="Larue G.E."/>
            <person name="Fisher S."/>
            <person name="Freeman R.M."/>
            <person name="Gunawardena J."/>
            <person name="Chu W."/>
            <person name="Stover N.A."/>
            <person name="Gregory B.D."/>
            <person name="Nowacki M."/>
            <person name="Derisi J."/>
            <person name="Roy S.W."/>
            <person name="Marshall W.F."/>
            <person name="Sood P."/>
        </authorList>
    </citation>
    <scope>NUCLEOTIDE SEQUENCE [LARGE SCALE GENOMIC DNA]</scope>
    <source>
        <strain evidence="2">WM001</strain>
    </source>
</reference>
<gene>
    <name evidence="2" type="ORF">SteCoe_17084</name>
</gene>
<comment type="caution">
    <text evidence="2">The sequence shown here is derived from an EMBL/GenBank/DDBJ whole genome shotgun (WGS) entry which is preliminary data.</text>
</comment>
<dbReference type="AlphaFoldDB" id="A0A1R2BZP6"/>
<feature type="coiled-coil region" evidence="1">
    <location>
        <begin position="147"/>
        <end position="227"/>
    </location>
</feature>
<evidence type="ECO:0000313" key="3">
    <source>
        <dbReference type="Proteomes" id="UP000187209"/>
    </source>
</evidence>
<keyword evidence="3" id="KW-1185">Reference proteome</keyword>
<sequence>MAYKCLQKYCPELALIECNCPNNPRFCHSHYIDHSVSSKCYSRSVDKEYAIDLMRINETKNAIIKLRDDSINLAEKMILMINNCLKNNLKFIKNKIKASSVWIYQTNSESLESINNWISNQKLIKRDQDQLNRGILKLFDLNNIICKEEYEIKIEKLEVENKKLNEKLEETTQNVKILQNELKITRNIYQEKEVDIEHLKKVQDDKLTGALNKIIFLEEERKKDEEKYRKIIFESEKECKIALENYEKLLKQSGYSENKIYRLDDGLKKSSVIRPEKRKY</sequence>
<protein>
    <submittedName>
        <fullName evidence="2">Uncharacterized protein</fullName>
    </submittedName>
</protein>
<dbReference type="EMBL" id="MPUH01000347">
    <property type="protein sequence ID" value="OMJ82244.1"/>
    <property type="molecule type" value="Genomic_DNA"/>
</dbReference>
<accession>A0A1R2BZP6</accession>
<evidence type="ECO:0000256" key="1">
    <source>
        <dbReference type="SAM" id="Coils"/>
    </source>
</evidence>
<proteinExistence type="predicted"/>
<organism evidence="2 3">
    <name type="scientific">Stentor coeruleus</name>
    <dbReference type="NCBI Taxonomy" id="5963"/>
    <lineage>
        <taxon>Eukaryota</taxon>
        <taxon>Sar</taxon>
        <taxon>Alveolata</taxon>
        <taxon>Ciliophora</taxon>
        <taxon>Postciliodesmatophora</taxon>
        <taxon>Heterotrichea</taxon>
        <taxon>Heterotrichida</taxon>
        <taxon>Stentoridae</taxon>
        <taxon>Stentor</taxon>
    </lineage>
</organism>